<accession>A0AAE3MBB4</accession>
<keyword evidence="3" id="KW-1185">Reference proteome</keyword>
<sequence length="72" mass="7949">MRIKSKAKNPYSKPMVNTICIDCNISLIMMTAWQPGDGKPPGPPGQDKKNSAQILDDTSVSNYSSFEDNPFE</sequence>
<feature type="region of interest" description="Disordered" evidence="1">
    <location>
        <begin position="32"/>
        <end position="72"/>
    </location>
</feature>
<dbReference type="RefSeq" id="WP_301197548.1">
    <property type="nucleotide sequence ID" value="NZ_JAPDPI010000002.1"/>
</dbReference>
<evidence type="ECO:0000256" key="1">
    <source>
        <dbReference type="SAM" id="MobiDB-lite"/>
    </source>
</evidence>
<evidence type="ECO:0000313" key="3">
    <source>
        <dbReference type="Proteomes" id="UP001207408"/>
    </source>
</evidence>
<comment type="caution">
    <text evidence="2">The sequence shown here is derived from an EMBL/GenBank/DDBJ whole genome shotgun (WGS) entry which is preliminary data.</text>
</comment>
<gene>
    <name evidence="2" type="ORF">OM074_01755</name>
</gene>
<evidence type="ECO:0000313" key="2">
    <source>
        <dbReference type="EMBL" id="MCW3804327.1"/>
    </source>
</evidence>
<dbReference type="EMBL" id="JAPDPI010000002">
    <property type="protein sequence ID" value="MCW3804327.1"/>
    <property type="molecule type" value="Genomic_DNA"/>
</dbReference>
<feature type="compositionally biased region" description="Polar residues" evidence="1">
    <location>
        <begin position="51"/>
        <end position="72"/>
    </location>
</feature>
<organism evidence="2 3">
    <name type="scientific">Plebeiibacterium marinum</name>
    <dbReference type="NCBI Taxonomy" id="2992111"/>
    <lineage>
        <taxon>Bacteria</taxon>
        <taxon>Pseudomonadati</taxon>
        <taxon>Bacteroidota</taxon>
        <taxon>Bacteroidia</taxon>
        <taxon>Marinilabiliales</taxon>
        <taxon>Marinilabiliaceae</taxon>
        <taxon>Plebeiibacterium</taxon>
    </lineage>
</organism>
<reference evidence="2" key="1">
    <citation type="submission" date="2022-10" db="EMBL/GenBank/DDBJ databases">
        <authorList>
            <person name="Yu W.X."/>
        </authorList>
    </citation>
    <scope>NUCLEOTIDE SEQUENCE</scope>
    <source>
        <strain evidence="2">D04</strain>
    </source>
</reference>
<protein>
    <submittedName>
        <fullName evidence="2">Uncharacterized protein</fullName>
    </submittedName>
</protein>
<dbReference type="AlphaFoldDB" id="A0AAE3MBB4"/>
<dbReference type="Proteomes" id="UP001207408">
    <property type="component" value="Unassembled WGS sequence"/>
</dbReference>
<name>A0AAE3MBB4_9BACT</name>
<proteinExistence type="predicted"/>